<proteinExistence type="predicted"/>
<sequence>MWGEASAFGQSRVGDGSVVAVLAELAIVPSAPLLVPELSGRDATEVVEVRAAVLDAARSLGAAAHSWIAIGVDGPPRLFSAFGVDVPVAVSPSRRTPDAGLGGTGSEADPMPLAMLIACWCRGQADAAVELRRVVVDSDATGDDAYRIGVELAATIAAAPEPIGVLVVADGATALSPSAPGGGDRESAHRLQHLIDTSVAAGDVDQLAALDVNACELDGVTSRAVFATLAGLCADLDVDACLRYAGAPYGVGYTVATWCPAPSESPARARS</sequence>
<dbReference type="EMBL" id="CP128986">
    <property type="protein sequence ID" value="WOC14407.1"/>
    <property type="molecule type" value="Genomic_DNA"/>
</dbReference>
<dbReference type="Gene3D" id="3.40.830.10">
    <property type="entry name" value="LigB-like"/>
    <property type="match status" value="1"/>
</dbReference>
<gene>
    <name evidence="1" type="ORF">MP11Mi_35290</name>
</gene>
<organism evidence="1">
    <name type="scientific">Gordonia sp. MP11Mi</name>
    <dbReference type="NCBI Taxonomy" id="3022769"/>
    <lineage>
        <taxon>Bacteria</taxon>
        <taxon>Bacillati</taxon>
        <taxon>Actinomycetota</taxon>
        <taxon>Actinomycetes</taxon>
        <taxon>Mycobacteriales</taxon>
        <taxon>Gordoniaceae</taxon>
        <taxon>Gordonia</taxon>
    </lineage>
</organism>
<protein>
    <submittedName>
        <fullName evidence="1">Uncharacterized protein</fullName>
    </submittedName>
</protein>
<reference evidence="1" key="1">
    <citation type="submission" date="2023-06" db="EMBL/GenBank/DDBJ databases">
        <title>Gordonia sp. nov. and Pseudochrobactrum sp. nov., two species isolated from the burying beetle Nicrophorus vespilloides.</title>
        <authorList>
            <person name="Poehlein A."/>
            <person name="Guzman J."/>
            <person name="Daniel R."/>
            <person name="Vilcinskas A."/>
        </authorList>
    </citation>
    <scope>NUCLEOTIDE SEQUENCE</scope>
    <source>
        <strain evidence="1">MP11Mi</strain>
    </source>
</reference>
<name>A0AA97CZW4_9ACTN</name>
<accession>A0AA97CZW4</accession>
<evidence type="ECO:0000313" key="1">
    <source>
        <dbReference type="EMBL" id="WOC14407.1"/>
    </source>
</evidence>
<dbReference type="AlphaFoldDB" id="A0AA97CZW4"/>